<dbReference type="SUPFAM" id="SSF52540">
    <property type="entry name" value="P-loop containing nucleoside triphosphate hydrolases"/>
    <property type="match status" value="1"/>
</dbReference>
<keyword evidence="2" id="KW-1185">Reference proteome</keyword>
<dbReference type="Proteomes" id="UP000315496">
    <property type="component" value="Chromosome 1"/>
</dbReference>
<comment type="caution">
    <text evidence="1">The sequence shown here is derived from an EMBL/GenBank/DDBJ whole genome shotgun (WGS) entry which is preliminary data.</text>
</comment>
<dbReference type="VEuPathDB" id="GiardiaDB:GMRT_10379"/>
<dbReference type="Pfam" id="PF00071">
    <property type="entry name" value="Ras"/>
    <property type="match status" value="1"/>
</dbReference>
<dbReference type="InterPro" id="IPR001806">
    <property type="entry name" value="Small_GTPase"/>
</dbReference>
<gene>
    <name evidence="1" type="ORF">GMRT_10379</name>
</gene>
<dbReference type="EMBL" id="VDLU01000001">
    <property type="protein sequence ID" value="TNJ30066.1"/>
    <property type="molecule type" value="Genomic_DNA"/>
</dbReference>
<accession>A0A4Z1SWF1</accession>
<evidence type="ECO:0000313" key="1">
    <source>
        <dbReference type="EMBL" id="TNJ30066.1"/>
    </source>
</evidence>
<dbReference type="GO" id="GO:0005525">
    <property type="term" value="F:GTP binding"/>
    <property type="evidence" value="ECO:0007669"/>
    <property type="project" value="InterPro"/>
</dbReference>
<evidence type="ECO:0000313" key="2">
    <source>
        <dbReference type="Proteomes" id="UP000315496"/>
    </source>
</evidence>
<organism evidence="1 2">
    <name type="scientific">Giardia muris</name>
    <dbReference type="NCBI Taxonomy" id="5742"/>
    <lineage>
        <taxon>Eukaryota</taxon>
        <taxon>Metamonada</taxon>
        <taxon>Diplomonadida</taxon>
        <taxon>Hexamitidae</taxon>
        <taxon>Giardiinae</taxon>
        <taxon>Giardia</taxon>
    </lineage>
</organism>
<dbReference type="InterPro" id="IPR027417">
    <property type="entry name" value="P-loop_NTPase"/>
</dbReference>
<name>A0A4Z1SWF1_GIAMU</name>
<sequence>MSTVRSTIAVLGDPHVGKTALINSVCGETTQTVPTMRPQTTLKRIRLPDSECTVDLLLTDCPSHYLALGHVKRVISECQYLLVVANCLDAESLKNVDKWVEFFRDSTMAQSVTGVLALTHAYEDASTFSLETAAEVAARYGLELTRCSVAHVKECDAPFLRLAHLVRERPLVSGEE</sequence>
<reference evidence="1 2" key="1">
    <citation type="submission" date="2019-05" db="EMBL/GenBank/DDBJ databases">
        <title>The compact genome of Giardia muris reveals important steps in the evolution of intestinal protozoan parasites.</title>
        <authorList>
            <person name="Xu F."/>
            <person name="Jimenez-Gonzalez A."/>
            <person name="Einarsson E."/>
            <person name="Astvaldsson A."/>
            <person name="Peirasmaki D."/>
            <person name="Eckmann L."/>
            <person name="Andersson J.O."/>
            <person name="Svard S.G."/>
            <person name="Jerlstrom-Hultqvist J."/>
        </authorList>
    </citation>
    <scope>NUCLEOTIDE SEQUENCE [LARGE SCALE GENOMIC DNA]</scope>
    <source>
        <strain evidence="1 2">Roberts-Thomson</strain>
    </source>
</reference>
<dbReference type="AlphaFoldDB" id="A0A4Z1SWF1"/>
<dbReference type="GO" id="GO:0003924">
    <property type="term" value="F:GTPase activity"/>
    <property type="evidence" value="ECO:0007669"/>
    <property type="project" value="InterPro"/>
</dbReference>
<dbReference type="Gene3D" id="3.40.50.300">
    <property type="entry name" value="P-loop containing nucleotide triphosphate hydrolases"/>
    <property type="match status" value="1"/>
</dbReference>
<dbReference type="OrthoDB" id="265044at2759"/>
<proteinExistence type="predicted"/>
<protein>
    <submittedName>
        <fullName evidence="1">Rab GTPase-like family protein</fullName>
    </submittedName>
</protein>